<feature type="non-terminal residue" evidence="1">
    <location>
        <position position="77"/>
    </location>
</feature>
<gene>
    <name evidence="1" type="ORF">P7K49_035349</name>
</gene>
<feature type="non-terminal residue" evidence="1">
    <location>
        <position position="1"/>
    </location>
</feature>
<name>A0ABQ9TME3_SAGOE</name>
<accession>A0ABQ9TME3</accession>
<keyword evidence="2" id="KW-1185">Reference proteome</keyword>
<evidence type="ECO:0000313" key="2">
    <source>
        <dbReference type="Proteomes" id="UP001266305"/>
    </source>
</evidence>
<reference evidence="1 2" key="1">
    <citation type="submission" date="2023-05" db="EMBL/GenBank/DDBJ databases">
        <title>B98-5 Cell Line De Novo Hybrid Assembly: An Optical Mapping Approach.</title>
        <authorList>
            <person name="Kananen K."/>
            <person name="Auerbach J.A."/>
            <person name="Kautto E."/>
            <person name="Blachly J.S."/>
        </authorList>
    </citation>
    <scope>NUCLEOTIDE SEQUENCE [LARGE SCALE GENOMIC DNA]</scope>
    <source>
        <strain evidence="1">B95-8</strain>
        <tissue evidence="1">Cell line</tissue>
    </source>
</reference>
<protein>
    <submittedName>
        <fullName evidence="1">Uncharacterized protein</fullName>
    </submittedName>
</protein>
<sequence>WRVEVTAMSSHSSVADMLGFILSNSSLPDSQGTGPEIGAKERIAGFGASLDHSDIRDRTFERTGQAPRNISPPEFPG</sequence>
<dbReference type="Proteomes" id="UP001266305">
    <property type="component" value="Unassembled WGS sequence"/>
</dbReference>
<dbReference type="EMBL" id="JASSZA010000020">
    <property type="protein sequence ID" value="KAK2085924.1"/>
    <property type="molecule type" value="Genomic_DNA"/>
</dbReference>
<evidence type="ECO:0000313" key="1">
    <source>
        <dbReference type="EMBL" id="KAK2085924.1"/>
    </source>
</evidence>
<organism evidence="1 2">
    <name type="scientific">Saguinus oedipus</name>
    <name type="common">Cotton-top tamarin</name>
    <name type="synonym">Oedipomidas oedipus</name>
    <dbReference type="NCBI Taxonomy" id="9490"/>
    <lineage>
        <taxon>Eukaryota</taxon>
        <taxon>Metazoa</taxon>
        <taxon>Chordata</taxon>
        <taxon>Craniata</taxon>
        <taxon>Vertebrata</taxon>
        <taxon>Euteleostomi</taxon>
        <taxon>Mammalia</taxon>
        <taxon>Eutheria</taxon>
        <taxon>Euarchontoglires</taxon>
        <taxon>Primates</taxon>
        <taxon>Haplorrhini</taxon>
        <taxon>Platyrrhini</taxon>
        <taxon>Cebidae</taxon>
        <taxon>Callitrichinae</taxon>
        <taxon>Saguinus</taxon>
    </lineage>
</organism>
<proteinExistence type="predicted"/>
<comment type="caution">
    <text evidence="1">The sequence shown here is derived from an EMBL/GenBank/DDBJ whole genome shotgun (WGS) entry which is preliminary data.</text>
</comment>